<organism evidence="2">
    <name type="scientific">marine sediment metagenome</name>
    <dbReference type="NCBI Taxonomy" id="412755"/>
    <lineage>
        <taxon>unclassified sequences</taxon>
        <taxon>metagenomes</taxon>
        <taxon>ecological metagenomes</taxon>
    </lineage>
</organism>
<accession>A0A0F8Y521</accession>
<dbReference type="AlphaFoldDB" id="A0A0F8Y521"/>
<keyword evidence="1" id="KW-0175">Coiled coil</keyword>
<name>A0A0F8Y521_9ZZZZ</name>
<proteinExistence type="predicted"/>
<comment type="caution">
    <text evidence="2">The sequence shown here is derived from an EMBL/GenBank/DDBJ whole genome shotgun (WGS) entry which is preliminary data.</text>
</comment>
<feature type="coiled-coil region" evidence="1">
    <location>
        <begin position="17"/>
        <end position="44"/>
    </location>
</feature>
<dbReference type="EMBL" id="LAZR01055367">
    <property type="protein sequence ID" value="KKK76522.1"/>
    <property type="molecule type" value="Genomic_DNA"/>
</dbReference>
<evidence type="ECO:0000313" key="2">
    <source>
        <dbReference type="EMBL" id="KKK76522.1"/>
    </source>
</evidence>
<gene>
    <name evidence="2" type="ORF">LCGC14_2862800</name>
</gene>
<evidence type="ECO:0000256" key="1">
    <source>
        <dbReference type="SAM" id="Coils"/>
    </source>
</evidence>
<reference evidence="2" key="1">
    <citation type="journal article" date="2015" name="Nature">
        <title>Complex archaea that bridge the gap between prokaryotes and eukaryotes.</title>
        <authorList>
            <person name="Spang A."/>
            <person name="Saw J.H."/>
            <person name="Jorgensen S.L."/>
            <person name="Zaremba-Niedzwiedzka K."/>
            <person name="Martijn J."/>
            <person name="Lind A.E."/>
            <person name="van Eijk R."/>
            <person name="Schleper C."/>
            <person name="Guy L."/>
            <person name="Ettema T.J."/>
        </authorList>
    </citation>
    <scope>NUCLEOTIDE SEQUENCE</scope>
</reference>
<protein>
    <submittedName>
        <fullName evidence="2">Uncharacterized protein</fullName>
    </submittedName>
</protein>
<sequence>MSLKNLRLSRTRLFHENDILETKISEVEINLEKLNDANLRLQKLAGRARMIAQQAELTEALIKHIEEHGLPDHLK</sequence>